<protein>
    <submittedName>
        <fullName evidence="6">LysR family transcriptional regulator</fullName>
    </submittedName>
</protein>
<dbReference type="Proteomes" id="UP000270219">
    <property type="component" value="Unassembled WGS sequence"/>
</dbReference>
<dbReference type="EMBL" id="RCHR01000003">
    <property type="protein sequence ID" value="RLL45262.1"/>
    <property type="molecule type" value="Genomic_DNA"/>
</dbReference>
<keyword evidence="7" id="KW-1185">Reference proteome</keyword>
<evidence type="ECO:0000256" key="1">
    <source>
        <dbReference type="ARBA" id="ARBA00009437"/>
    </source>
</evidence>
<dbReference type="AlphaFoldDB" id="A0A498DNF1"/>
<keyword evidence="4" id="KW-0804">Transcription</keyword>
<dbReference type="RefSeq" id="WP_121522849.1">
    <property type="nucleotide sequence ID" value="NZ_RCHR01000003.1"/>
</dbReference>
<keyword evidence="2" id="KW-0805">Transcription regulation</keyword>
<organism evidence="6 7">
    <name type="scientific">Oceanobacillus piezotolerans</name>
    <dbReference type="NCBI Taxonomy" id="2448030"/>
    <lineage>
        <taxon>Bacteria</taxon>
        <taxon>Bacillati</taxon>
        <taxon>Bacillota</taxon>
        <taxon>Bacilli</taxon>
        <taxon>Bacillales</taxon>
        <taxon>Bacillaceae</taxon>
        <taxon>Oceanobacillus</taxon>
    </lineage>
</organism>
<dbReference type="InterPro" id="IPR036390">
    <property type="entry name" value="WH_DNA-bd_sf"/>
</dbReference>
<dbReference type="Pfam" id="PF03466">
    <property type="entry name" value="LysR_substrate"/>
    <property type="match status" value="1"/>
</dbReference>
<dbReference type="Gene3D" id="1.10.10.10">
    <property type="entry name" value="Winged helix-like DNA-binding domain superfamily/Winged helix DNA-binding domain"/>
    <property type="match status" value="1"/>
</dbReference>
<dbReference type="PANTHER" id="PTHR30126">
    <property type="entry name" value="HTH-TYPE TRANSCRIPTIONAL REGULATOR"/>
    <property type="match status" value="1"/>
</dbReference>
<evidence type="ECO:0000259" key="5">
    <source>
        <dbReference type="PROSITE" id="PS50931"/>
    </source>
</evidence>
<evidence type="ECO:0000256" key="2">
    <source>
        <dbReference type="ARBA" id="ARBA00023015"/>
    </source>
</evidence>
<sequence length="287" mass="32959">MKIEDFELLVKLNEVGTIRGTAKVILISQPAVTQRLKYIEDYYGETIFIRTPKKLIPTPSGEIILDYAKKIINNENELKLMLQQASEEVQGTLSIACSSLISQRFLPSILGEFTSKFPKVTIDLVTGISEDIRLQHKNYNVCIIRGEKLRESTCIRLFDDPLYIFDVEPFPSDRLKERPLISFKSDDSMHELVDNWLYHHQDKIKPLKVMTVDQIETCKQFMKQGLGMAVLPESVSDSMKQEYPHVPLELDGKPVTRGTWVCFREGVRKLPQVDHFIKALTNTTFLP</sequence>
<dbReference type="InterPro" id="IPR036388">
    <property type="entry name" value="WH-like_DNA-bd_sf"/>
</dbReference>
<dbReference type="GO" id="GO:0003700">
    <property type="term" value="F:DNA-binding transcription factor activity"/>
    <property type="evidence" value="ECO:0007669"/>
    <property type="project" value="InterPro"/>
</dbReference>
<evidence type="ECO:0000256" key="3">
    <source>
        <dbReference type="ARBA" id="ARBA00023125"/>
    </source>
</evidence>
<comment type="caution">
    <text evidence="6">The sequence shown here is derived from an EMBL/GenBank/DDBJ whole genome shotgun (WGS) entry which is preliminary data.</text>
</comment>
<dbReference type="Gene3D" id="3.40.190.290">
    <property type="match status" value="1"/>
</dbReference>
<dbReference type="CDD" id="cd05466">
    <property type="entry name" value="PBP2_LTTR_substrate"/>
    <property type="match status" value="1"/>
</dbReference>
<accession>A0A498DNF1</accession>
<dbReference type="Pfam" id="PF00126">
    <property type="entry name" value="HTH_1"/>
    <property type="match status" value="1"/>
</dbReference>
<gene>
    <name evidence="6" type="ORF">D8M04_10425</name>
</gene>
<dbReference type="InterPro" id="IPR005119">
    <property type="entry name" value="LysR_subst-bd"/>
</dbReference>
<feature type="domain" description="HTH lysR-type" evidence="5">
    <location>
        <begin position="1"/>
        <end position="58"/>
    </location>
</feature>
<proteinExistence type="inferred from homology"/>
<dbReference type="SUPFAM" id="SSF46785">
    <property type="entry name" value="Winged helix' DNA-binding domain"/>
    <property type="match status" value="1"/>
</dbReference>
<dbReference type="PANTHER" id="PTHR30126:SF78">
    <property type="entry name" value="HTH LYSR-TYPE DOMAIN-CONTAINING PROTEIN"/>
    <property type="match status" value="1"/>
</dbReference>
<dbReference type="OrthoDB" id="107670at2"/>
<comment type="similarity">
    <text evidence="1">Belongs to the LysR transcriptional regulatory family.</text>
</comment>
<evidence type="ECO:0000313" key="6">
    <source>
        <dbReference type="EMBL" id="RLL45262.1"/>
    </source>
</evidence>
<evidence type="ECO:0000313" key="7">
    <source>
        <dbReference type="Proteomes" id="UP000270219"/>
    </source>
</evidence>
<name>A0A498DNF1_9BACI</name>
<dbReference type="GO" id="GO:0000976">
    <property type="term" value="F:transcription cis-regulatory region binding"/>
    <property type="evidence" value="ECO:0007669"/>
    <property type="project" value="TreeGrafter"/>
</dbReference>
<dbReference type="PROSITE" id="PS50931">
    <property type="entry name" value="HTH_LYSR"/>
    <property type="match status" value="1"/>
</dbReference>
<evidence type="ECO:0000256" key="4">
    <source>
        <dbReference type="ARBA" id="ARBA00023163"/>
    </source>
</evidence>
<keyword evidence="3" id="KW-0238">DNA-binding</keyword>
<dbReference type="SUPFAM" id="SSF53850">
    <property type="entry name" value="Periplasmic binding protein-like II"/>
    <property type="match status" value="1"/>
</dbReference>
<dbReference type="InterPro" id="IPR000847">
    <property type="entry name" value="LysR_HTH_N"/>
</dbReference>
<reference evidence="6 7" key="1">
    <citation type="submission" date="2018-10" db="EMBL/GenBank/DDBJ databases">
        <title>Oceanobacillus sp. YLB-02 draft genome.</title>
        <authorList>
            <person name="Yu L."/>
        </authorList>
    </citation>
    <scope>NUCLEOTIDE SEQUENCE [LARGE SCALE GENOMIC DNA]</scope>
    <source>
        <strain evidence="6 7">YLB-02</strain>
    </source>
</reference>